<reference evidence="5" key="2">
    <citation type="submission" date="2020-09" db="EMBL/GenBank/DDBJ databases">
        <authorList>
            <person name="Sun Q."/>
            <person name="Zhou Y."/>
        </authorList>
    </citation>
    <scope>NUCLEOTIDE SEQUENCE</scope>
    <source>
        <strain evidence="5">CGMCC 1.15794</strain>
    </source>
</reference>
<protein>
    <submittedName>
        <fullName evidence="5">Peptide ABC transporter substrate-binding protein</fullName>
    </submittedName>
</protein>
<dbReference type="Gene3D" id="3.40.190.10">
    <property type="entry name" value="Periplasmic binding protein-like II"/>
    <property type="match status" value="1"/>
</dbReference>
<dbReference type="PANTHER" id="PTHR30290:SF9">
    <property type="entry name" value="OLIGOPEPTIDE-BINDING PROTEIN APPA"/>
    <property type="match status" value="1"/>
</dbReference>
<feature type="domain" description="Solute-binding protein family 5" evidence="4">
    <location>
        <begin position="69"/>
        <end position="408"/>
    </location>
</feature>
<comment type="similarity">
    <text evidence="1">Belongs to the bacterial solute-binding protein 5 family.</text>
</comment>
<dbReference type="AlphaFoldDB" id="A0A917IFM1"/>
<dbReference type="SUPFAM" id="SSF53850">
    <property type="entry name" value="Periplasmic binding protein-like II"/>
    <property type="match status" value="1"/>
</dbReference>
<evidence type="ECO:0000256" key="3">
    <source>
        <dbReference type="ARBA" id="ARBA00022729"/>
    </source>
</evidence>
<dbReference type="Gene3D" id="3.10.105.10">
    <property type="entry name" value="Dipeptide-binding Protein, Domain 3"/>
    <property type="match status" value="1"/>
</dbReference>
<organism evidence="5 6">
    <name type="scientific">Microbacterium album</name>
    <dbReference type="NCBI Taxonomy" id="2053191"/>
    <lineage>
        <taxon>Bacteria</taxon>
        <taxon>Bacillati</taxon>
        <taxon>Actinomycetota</taxon>
        <taxon>Actinomycetes</taxon>
        <taxon>Micrococcales</taxon>
        <taxon>Microbacteriaceae</taxon>
        <taxon>Microbacterium</taxon>
    </lineage>
</organism>
<sequence>MASLLAACTGGDGAGSPATQQNPDVLNIAIGTTPDTLDPALNGNGDPLQIVTSLAYEPLINLLPDGSYGPGLATDWGYVGEGNTVFEMQLREGVKFSDGSDLTAEGVKASLEYFGSAGGPFASRVENMASIEATGPLSVRITLNDPTPTMEYMLSQRSMTGSIVSPEGLQDVAALGTSTAGAGQYVLDRAETVTGQVYTFVPNEHYFAPEVVQFDKVVVKVIADPNAQLQALQSGEVDYMLGTPNVAEAAERSGFNVSASPSSVNMAMVLDREGKVVPALGDERVRQAMNYAVDREAVTEALYGEHGRASDVASLPGFDSYAESLEGAYPYDPEKASELLAEAGFADGFSFDLIAFNLQLGVTDAAQALASEWAKVGIRANIVTPVDFADFRTRMEAPDAQAVLMFYGLNPMQINGEDWFLGWGNPHRVFDPTIDELFVKGAGEPDPAVRQADYVALQERLSELAWFTPFAHMDKIVISRPGLEGAEVAGTYLDPNPALFTVSTESAEE</sequence>
<dbReference type="PIRSF" id="PIRSF002741">
    <property type="entry name" value="MppA"/>
    <property type="match status" value="1"/>
</dbReference>
<accession>A0A917IFM1</accession>
<dbReference type="GO" id="GO:0043190">
    <property type="term" value="C:ATP-binding cassette (ABC) transporter complex"/>
    <property type="evidence" value="ECO:0007669"/>
    <property type="project" value="InterPro"/>
</dbReference>
<keyword evidence="2" id="KW-0813">Transport</keyword>
<evidence type="ECO:0000313" key="6">
    <source>
        <dbReference type="Proteomes" id="UP000657592"/>
    </source>
</evidence>
<evidence type="ECO:0000256" key="1">
    <source>
        <dbReference type="ARBA" id="ARBA00005695"/>
    </source>
</evidence>
<keyword evidence="6" id="KW-1185">Reference proteome</keyword>
<evidence type="ECO:0000256" key="2">
    <source>
        <dbReference type="ARBA" id="ARBA00022448"/>
    </source>
</evidence>
<gene>
    <name evidence="5" type="ORF">GCM10010921_26130</name>
</gene>
<dbReference type="GO" id="GO:0042597">
    <property type="term" value="C:periplasmic space"/>
    <property type="evidence" value="ECO:0007669"/>
    <property type="project" value="UniProtKB-ARBA"/>
</dbReference>
<dbReference type="InterPro" id="IPR030678">
    <property type="entry name" value="Peptide/Ni-bd"/>
</dbReference>
<dbReference type="InterPro" id="IPR000914">
    <property type="entry name" value="SBP_5_dom"/>
</dbReference>
<keyword evidence="3" id="KW-0732">Signal</keyword>
<evidence type="ECO:0000313" key="5">
    <source>
        <dbReference type="EMBL" id="GGH48565.1"/>
    </source>
</evidence>
<reference evidence="5" key="1">
    <citation type="journal article" date="2014" name="Int. J. Syst. Evol. Microbiol.">
        <title>Complete genome sequence of Corynebacterium casei LMG S-19264T (=DSM 44701T), isolated from a smear-ripened cheese.</title>
        <authorList>
            <consortium name="US DOE Joint Genome Institute (JGI-PGF)"/>
            <person name="Walter F."/>
            <person name="Albersmeier A."/>
            <person name="Kalinowski J."/>
            <person name="Ruckert C."/>
        </authorList>
    </citation>
    <scope>NUCLEOTIDE SEQUENCE</scope>
    <source>
        <strain evidence="5">CGMCC 1.15794</strain>
    </source>
</reference>
<dbReference type="Pfam" id="PF00496">
    <property type="entry name" value="SBP_bac_5"/>
    <property type="match status" value="1"/>
</dbReference>
<comment type="caution">
    <text evidence="5">The sequence shown here is derived from an EMBL/GenBank/DDBJ whole genome shotgun (WGS) entry which is preliminary data.</text>
</comment>
<dbReference type="GO" id="GO:0015833">
    <property type="term" value="P:peptide transport"/>
    <property type="evidence" value="ECO:0007669"/>
    <property type="project" value="TreeGrafter"/>
</dbReference>
<dbReference type="GO" id="GO:1904680">
    <property type="term" value="F:peptide transmembrane transporter activity"/>
    <property type="evidence" value="ECO:0007669"/>
    <property type="project" value="TreeGrafter"/>
</dbReference>
<dbReference type="InterPro" id="IPR039424">
    <property type="entry name" value="SBP_5"/>
</dbReference>
<evidence type="ECO:0000259" key="4">
    <source>
        <dbReference type="Pfam" id="PF00496"/>
    </source>
</evidence>
<dbReference type="PANTHER" id="PTHR30290">
    <property type="entry name" value="PERIPLASMIC BINDING COMPONENT OF ABC TRANSPORTER"/>
    <property type="match status" value="1"/>
</dbReference>
<dbReference type="EMBL" id="BMJY01000014">
    <property type="protein sequence ID" value="GGH48565.1"/>
    <property type="molecule type" value="Genomic_DNA"/>
</dbReference>
<name>A0A917IFM1_9MICO</name>
<dbReference type="Proteomes" id="UP000657592">
    <property type="component" value="Unassembled WGS sequence"/>
</dbReference>
<proteinExistence type="inferred from homology"/>